<accession>A0A9K3P8W3</accession>
<sequence>MIRTSASATVLSRALVKKSSRISSMMPSSSSRSSAISVSHCLSSRSYYMGGDAHLYYASKEYVFDRPPNMTGEGGDSVATTAAAATITQHPLNFSTSASSTAGASAATATSGVTATLGSAWLAYETAEFTPWEEVLLDATAWMIAIVLCWDPMRHEREKELEDDDDDDESRRRREHLTRRKQQRRQLAQQISFSKSCFSNFIFHKMVATDFSSMLEHFLIAS</sequence>
<dbReference type="AlphaFoldDB" id="A0A9K3P8W3"/>
<organism evidence="2 3">
    <name type="scientific">Nitzschia inconspicua</name>
    <dbReference type="NCBI Taxonomy" id="303405"/>
    <lineage>
        <taxon>Eukaryota</taxon>
        <taxon>Sar</taxon>
        <taxon>Stramenopiles</taxon>
        <taxon>Ochrophyta</taxon>
        <taxon>Bacillariophyta</taxon>
        <taxon>Bacillariophyceae</taxon>
        <taxon>Bacillariophycidae</taxon>
        <taxon>Bacillariales</taxon>
        <taxon>Bacillariaceae</taxon>
        <taxon>Nitzschia</taxon>
    </lineage>
</organism>
<keyword evidence="3" id="KW-1185">Reference proteome</keyword>
<evidence type="ECO:0000313" key="2">
    <source>
        <dbReference type="EMBL" id="KAG7337856.1"/>
    </source>
</evidence>
<feature type="region of interest" description="Disordered" evidence="1">
    <location>
        <begin position="158"/>
        <end position="182"/>
    </location>
</feature>
<protein>
    <submittedName>
        <fullName evidence="2">Uncharacterized protein</fullName>
    </submittedName>
</protein>
<name>A0A9K3P8W3_9STRA</name>
<proteinExistence type="predicted"/>
<gene>
    <name evidence="2" type="ORF">IV203_017733</name>
</gene>
<comment type="caution">
    <text evidence="2">The sequence shown here is derived from an EMBL/GenBank/DDBJ whole genome shotgun (WGS) entry which is preliminary data.</text>
</comment>
<dbReference type="Proteomes" id="UP000693970">
    <property type="component" value="Unassembled WGS sequence"/>
</dbReference>
<feature type="compositionally biased region" description="Basic residues" evidence="1">
    <location>
        <begin position="173"/>
        <end position="182"/>
    </location>
</feature>
<evidence type="ECO:0000313" key="3">
    <source>
        <dbReference type="Proteomes" id="UP000693970"/>
    </source>
</evidence>
<reference evidence="2" key="2">
    <citation type="submission" date="2021-04" db="EMBL/GenBank/DDBJ databases">
        <authorList>
            <person name="Podell S."/>
        </authorList>
    </citation>
    <scope>NUCLEOTIDE SEQUENCE</scope>
    <source>
        <strain evidence="2">Hildebrandi</strain>
    </source>
</reference>
<evidence type="ECO:0000256" key="1">
    <source>
        <dbReference type="SAM" id="MobiDB-lite"/>
    </source>
</evidence>
<reference evidence="2" key="1">
    <citation type="journal article" date="2021" name="Sci. Rep.">
        <title>Diploid genomic architecture of Nitzschia inconspicua, an elite biomass production diatom.</title>
        <authorList>
            <person name="Oliver A."/>
            <person name="Podell S."/>
            <person name="Pinowska A."/>
            <person name="Traller J.C."/>
            <person name="Smith S.R."/>
            <person name="McClure R."/>
            <person name="Beliaev A."/>
            <person name="Bohutskyi P."/>
            <person name="Hill E.A."/>
            <person name="Rabines A."/>
            <person name="Zheng H."/>
            <person name="Allen L.Z."/>
            <person name="Kuo A."/>
            <person name="Grigoriev I.V."/>
            <person name="Allen A.E."/>
            <person name="Hazlebeck D."/>
            <person name="Allen E.E."/>
        </authorList>
    </citation>
    <scope>NUCLEOTIDE SEQUENCE</scope>
    <source>
        <strain evidence="2">Hildebrandi</strain>
    </source>
</reference>
<dbReference type="EMBL" id="JAGRRH010000071">
    <property type="protein sequence ID" value="KAG7337856.1"/>
    <property type="molecule type" value="Genomic_DNA"/>
</dbReference>